<feature type="domain" description="NADH:ubiquinone oxidoreductase 30kDa subunit" evidence="8">
    <location>
        <begin position="33"/>
        <end position="193"/>
    </location>
</feature>
<dbReference type="PROSITE" id="PS00542">
    <property type="entry name" value="COMPLEX1_30K"/>
    <property type="match status" value="1"/>
</dbReference>
<keyword evidence="4 6" id="KW-0874">Quinone</keyword>
<dbReference type="PANTHER" id="PTHR10884">
    <property type="entry name" value="NADH DEHYDROGENASE UBIQUINONE IRON-SULFUR PROTEIN 3"/>
    <property type="match status" value="1"/>
</dbReference>
<keyword evidence="4 5" id="KW-0520">NAD</keyword>
<evidence type="ECO:0000256" key="1">
    <source>
        <dbReference type="ARBA" id="ARBA00007569"/>
    </source>
</evidence>
<feature type="region of interest" description="Disordered" evidence="7">
    <location>
        <begin position="229"/>
        <end position="256"/>
    </location>
</feature>
<sequence length="256" mass="29864">MAHLQFLKQYLHEYIGHRIESIDLSDSGELTLEVSADSWLEVADFLRRNEMTSFDQLIDLCGVDYLTYGKSEWDVSSATSSGFSRAVNAVENDPFDFADESVDEFDGKRFAVVIHLLSVKKGRRLRVRTRCDDNDFPVLSSLVGIWSSANWYEREAFDLFGIMFERHPDLRRILTDYGFVGHPFRKDFPLEGHVEMRYDAEKKRVVYEPVSIEPRVLVPRVIRKDQRFSPEARKDECFSSEARKDKHFSPSERFDD</sequence>
<dbReference type="HAMAP" id="MF_01357">
    <property type="entry name" value="NDH1_NuoC"/>
    <property type="match status" value="1"/>
</dbReference>
<dbReference type="GO" id="GO:0048038">
    <property type="term" value="F:quinone binding"/>
    <property type="evidence" value="ECO:0007669"/>
    <property type="project" value="UniProtKB-KW"/>
</dbReference>
<proteinExistence type="inferred from homology"/>
<gene>
    <name evidence="4" type="primary">nuoC</name>
    <name evidence="9" type="ORF">HELGO_WM7761</name>
</gene>
<organism evidence="9">
    <name type="scientific">uncultured Thiotrichaceae bacterium</name>
    <dbReference type="NCBI Taxonomy" id="298394"/>
    <lineage>
        <taxon>Bacteria</taxon>
        <taxon>Pseudomonadati</taxon>
        <taxon>Pseudomonadota</taxon>
        <taxon>Gammaproteobacteria</taxon>
        <taxon>Thiotrichales</taxon>
        <taxon>Thiotrichaceae</taxon>
        <taxon>environmental samples</taxon>
    </lineage>
</organism>
<reference evidence="9" key="1">
    <citation type="submission" date="2020-01" db="EMBL/GenBank/DDBJ databases">
        <authorList>
            <person name="Meier V. D."/>
            <person name="Meier V D."/>
        </authorList>
    </citation>
    <scope>NUCLEOTIDE SEQUENCE</scope>
    <source>
        <strain evidence="9">HLG_WM_MAG_09</strain>
    </source>
</reference>
<evidence type="ECO:0000256" key="6">
    <source>
        <dbReference type="RuleBase" id="RU003582"/>
    </source>
</evidence>
<dbReference type="InterPro" id="IPR010218">
    <property type="entry name" value="NADH_DH_suC"/>
</dbReference>
<comment type="catalytic activity">
    <reaction evidence="4 6">
        <text>a quinone + NADH + 5 H(+)(in) = a quinol + NAD(+) + 4 H(+)(out)</text>
        <dbReference type="Rhea" id="RHEA:57888"/>
        <dbReference type="ChEBI" id="CHEBI:15378"/>
        <dbReference type="ChEBI" id="CHEBI:24646"/>
        <dbReference type="ChEBI" id="CHEBI:57540"/>
        <dbReference type="ChEBI" id="CHEBI:57945"/>
        <dbReference type="ChEBI" id="CHEBI:132124"/>
    </reaction>
</comment>
<keyword evidence="4 9" id="KW-0830">Ubiquinone</keyword>
<dbReference type="NCBIfam" id="NF004730">
    <property type="entry name" value="PRK06074.1-1"/>
    <property type="match status" value="1"/>
</dbReference>
<keyword evidence="9" id="KW-0560">Oxidoreductase</keyword>
<dbReference type="InterPro" id="IPR020396">
    <property type="entry name" value="NADH_UbQ_OxRdtase_CS"/>
</dbReference>
<dbReference type="SUPFAM" id="SSF143243">
    <property type="entry name" value="Nqo5-like"/>
    <property type="match status" value="1"/>
</dbReference>
<evidence type="ECO:0000256" key="4">
    <source>
        <dbReference type="HAMAP-Rule" id="MF_01357"/>
    </source>
</evidence>
<dbReference type="Gene3D" id="3.30.460.80">
    <property type="entry name" value="NADH:ubiquinone oxidoreductase, 30kDa subunit"/>
    <property type="match status" value="1"/>
</dbReference>
<dbReference type="InterPro" id="IPR037232">
    <property type="entry name" value="NADH_quin_OxRdtase_su_C/D-like"/>
</dbReference>
<keyword evidence="3 4" id="KW-1003">Cell membrane</keyword>
<dbReference type="GO" id="GO:0008137">
    <property type="term" value="F:NADH dehydrogenase (ubiquinone) activity"/>
    <property type="evidence" value="ECO:0007669"/>
    <property type="project" value="InterPro"/>
</dbReference>
<evidence type="ECO:0000259" key="8">
    <source>
        <dbReference type="Pfam" id="PF00329"/>
    </source>
</evidence>
<evidence type="ECO:0000256" key="3">
    <source>
        <dbReference type="ARBA" id="ARBA00022475"/>
    </source>
</evidence>
<comment type="similarity">
    <text evidence="1 4 5">Belongs to the complex I 30 kDa subunit family.</text>
</comment>
<dbReference type="AlphaFoldDB" id="A0A6S6UJR1"/>
<comment type="function">
    <text evidence="4">NDH-1 shuttles electrons from NADH, via FMN and iron-sulfur (Fe-S) centers, to quinones in the respiratory chain. The immediate electron acceptor for the enzyme in this species is believed to be ubiquinone. Couples the redox reaction to proton translocation (for every two electrons transferred, four hydrogen ions are translocated across the cytoplasmic membrane), and thus conserves the redox energy in a proton gradient.</text>
</comment>
<comment type="subcellular location">
    <subcellularLocation>
        <location evidence="4">Cell membrane</location>
        <topology evidence="4">Peripheral membrane protein</topology>
        <orientation evidence="4">Cytoplasmic side</orientation>
    </subcellularLocation>
</comment>
<dbReference type="EC" id="7.1.1.-" evidence="4"/>
<evidence type="ECO:0000256" key="5">
    <source>
        <dbReference type="RuleBase" id="RU003456"/>
    </source>
</evidence>
<accession>A0A6S6UJR1</accession>
<dbReference type="EMBL" id="CACVAT010000555">
    <property type="protein sequence ID" value="CAA6829977.1"/>
    <property type="molecule type" value="Genomic_DNA"/>
</dbReference>
<dbReference type="InterPro" id="IPR001268">
    <property type="entry name" value="NADH_UbQ_OxRdtase_30kDa_su"/>
</dbReference>
<name>A0A6S6UJR1_9GAMM</name>
<dbReference type="GO" id="GO:0005886">
    <property type="term" value="C:plasma membrane"/>
    <property type="evidence" value="ECO:0007669"/>
    <property type="project" value="UniProtKB-SubCell"/>
</dbReference>
<evidence type="ECO:0000313" key="9">
    <source>
        <dbReference type="EMBL" id="CAA6829977.1"/>
    </source>
</evidence>
<dbReference type="GO" id="GO:0050136">
    <property type="term" value="F:NADH dehydrogenase (quinone) (non-electrogenic) activity"/>
    <property type="evidence" value="ECO:0007669"/>
    <property type="project" value="UniProtKB-UniRule"/>
</dbReference>
<evidence type="ECO:0000256" key="2">
    <source>
        <dbReference type="ARBA" id="ARBA00022448"/>
    </source>
</evidence>
<keyword evidence="4 5" id="KW-1278">Translocase</keyword>
<protein>
    <recommendedName>
        <fullName evidence="4">NADH-quinone oxidoreductase subunit C</fullName>
        <ecNumber evidence="4">7.1.1.-</ecNumber>
    </recommendedName>
    <alternativeName>
        <fullName evidence="4">NADH dehydrogenase I subunit C</fullName>
    </alternativeName>
    <alternativeName>
        <fullName evidence="4">NDH-1 subunit C</fullName>
    </alternativeName>
</protein>
<keyword evidence="2 4" id="KW-0813">Transport</keyword>
<comment type="subunit">
    <text evidence="4">NDH-1 is composed of 14 different subunits. Subunits NuoB, C, D, E, F, and G constitute the peripheral sector of the complex.</text>
</comment>
<evidence type="ECO:0000256" key="7">
    <source>
        <dbReference type="SAM" id="MobiDB-lite"/>
    </source>
</evidence>
<dbReference type="Pfam" id="PF00329">
    <property type="entry name" value="Complex1_30kDa"/>
    <property type="match status" value="1"/>
</dbReference>
<dbReference type="PANTHER" id="PTHR10884:SF14">
    <property type="entry name" value="NADH DEHYDROGENASE [UBIQUINONE] IRON-SULFUR PROTEIN 3, MITOCHONDRIAL"/>
    <property type="match status" value="1"/>
</dbReference>
<keyword evidence="4" id="KW-0472">Membrane</keyword>